<gene>
    <name evidence="2" type="ORF">BpHYR1_030294</name>
</gene>
<dbReference type="Proteomes" id="UP000276133">
    <property type="component" value="Unassembled WGS sequence"/>
</dbReference>
<feature type="transmembrane region" description="Helical" evidence="1">
    <location>
        <begin position="77"/>
        <end position="94"/>
    </location>
</feature>
<name>A0A3M7QW15_BRAPC</name>
<evidence type="ECO:0000313" key="2">
    <source>
        <dbReference type="EMBL" id="RNA15301.1"/>
    </source>
</evidence>
<keyword evidence="1" id="KW-0472">Membrane</keyword>
<comment type="caution">
    <text evidence="2">The sequence shown here is derived from an EMBL/GenBank/DDBJ whole genome shotgun (WGS) entry which is preliminary data.</text>
</comment>
<organism evidence="2 3">
    <name type="scientific">Brachionus plicatilis</name>
    <name type="common">Marine rotifer</name>
    <name type="synonym">Brachionus muelleri</name>
    <dbReference type="NCBI Taxonomy" id="10195"/>
    <lineage>
        <taxon>Eukaryota</taxon>
        <taxon>Metazoa</taxon>
        <taxon>Spiralia</taxon>
        <taxon>Gnathifera</taxon>
        <taxon>Rotifera</taxon>
        <taxon>Eurotatoria</taxon>
        <taxon>Monogononta</taxon>
        <taxon>Pseudotrocha</taxon>
        <taxon>Ploima</taxon>
        <taxon>Brachionidae</taxon>
        <taxon>Brachionus</taxon>
    </lineage>
</organism>
<evidence type="ECO:0000313" key="3">
    <source>
        <dbReference type="Proteomes" id="UP000276133"/>
    </source>
</evidence>
<keyword evidence="3" id="KW-1185">Reference proteome</keyword>
<feature type="transmembrane region" description="Helical" evidence="1">
    <location>
        <begin position="38"/>
        <end position="57"/>
    </location>
</feature>
<sequence>MSPSVSFSVYESFKVNQRASAPFNCINYDKTILYINPYLIPIKLLLPNSWLLILTYVSSHIVPQMIRAGWSLFDRGINFFVVPARLTFIFWGTITLT</sequence>
<evidence type="ECO:0000256" key="1">
    <source>
        <dbReference type="SAM" id="Phobius"/>
    </source>
</evidence>
<proteinExistence type="predicted"/>
<protein>
    <submittedName>
        <fullName evidence="2">Uncharacterized protein</fullName>
    </submittedName>
</protein>
<accession>A0A3M7QW15</accession>
<reference evidence="2 3" key="1">
    <citation type="journal article" date="2018" name="Sci. Rep.">
        <title>Genomic signatures of local adaptation to the degree of environmental predictability in rotifers.</title>
        <authorList>
            <person name="Franch-Gras L."/>
            <person name="Hahn C."/>
            <person name="Garcia-Roger E.M."/>
            <person name="Carmona M.J."/>
            <person name="Serra M."/>
            <person name="Gomez A."/>
        </authorList>
    </citation>
    <scope>NUCLEOTIDE SEQUENCE [LARGE SCALE GENOMIC DNA]</scope>
    <source>
        <strain evidence="2">HYR1</strain>
    </source>
</reference>
<keyword evidence="1" id="KW-0812">Transmembrane</keyword>
<dbReference type="EMBL" id="REGN01004987">
    <property type="protein sequence ID" value="RNA15301.1"/>
    <property type="molecule type" value="Genomic_DNA"/>
</dbReference>
<dbReference type="AlphaFoldDB" id="A0A3M7QW15"/>
<keyword evidence="1" id="KW-1133">Transmembrane helix</keyword>